<feature type="domain" description="HTH cro/C1-type" evidence="1">
    <location>
        <begin position="38"/>
        <end position="68"/>
    </location>
</feature>
<dbReference type="InterPro" id="IPR001387">
    <property type="entry name" value="Cro/C1-type_HTH"/>
</dbReference>
<evidence type="ECO:0000259" key="1">
    <source>
        <dbReference type="PROSITE" id="PS50943"/>
    </source>
</evidence>
<reference evidence="2 3" key="1">
    <citation type="submission" date="2022-12" db="EMBL/GenBank/DDBJ databases">
        <title>Sphingomonas abieness sp. nov., an endophytic bacterium isolated from Abies koreana.</title>
        <authorList>
            <person name="Jiang L."/>
            <person name="Lee J."/>
        </authorList>
    </citation>
    <scope>NUCLEOTIDE SEQUENCE [LARGE SCALE GENOMIC DNA]</scope>
    <source>
        <strain evidence="3">PAMB 00755</strain>
    </source>
</reference>
<keyword evidence="3" id="KW-1185">Reference proteome</keyword>
<name>A0ABY7NL94_9SPHN</name>
<proteinExistence type="predicted"/>
<accession>A0ABY7NL94</accession>
<dbReference type="RefSeq" id="WP_270076949.1">
    <property type="nucleotide sequence ID" value="NZ_CP115174.1"/>
</dbReference>
<protein>
    <submittedName>
        <fullName evidence="2">Helix-turn-helix transcriptional regulator</fullName>
    </submittedName>
</protein>
<dbReference type="InterPro" id="IPR010982">
    <property type="entry name" value="Lambda_DNA-bd_dom_sf"/>
</dbReference>
<organism evidence="2 3">
    <name type="scientific">Sphingomonas abietis</name>
    <dbReference type="NCBI Taxonomy" id="3012344"/>
    <lineage>
        <taxon>Bacteria</taxon>
        <taxon>Pseudomonadati</taxon>
        <taxon>Pseudomonadota</taxon>
        <taxon>Alphaproteobacteria</taxon>
        <taxon>Sphingomonadales</taxon>
        <taxon>Sphingomonadaceae</taxon>
        <taxon>Sphingomonas</taxon>
    </lineage>
</organism>
<gene>
    <name evidence="2" type="ORF">PBT88_19495</name>
</gene>
<dbReference type="Proteomes" id="UP001210865">
    <property type="component" value="Chromosome"/>
</dbReference>
<evidence type="ECO:0000313" key="2">
    <source>
        <dbReference type="EMBL" id="WBO22301.1"/>
    </source>
</evidence>
<sequence length="258" mass="28334">MSNDSQIDRIIERIAERLAALGFSERKASLMATGRPDAIRYIRTRRAMPSLSRLAKLANVLQADPLYLAGDTSKNDWEGYKNAAPVGANLPEAVFDSLSKFHKIEPEGPLPAVIVHEALPAGHELFLDQSGKSFSVGLFTLGDAPIDVFFHPPLLKDRELSGFYAPDNALSPLFAAGSPVMMESGAKIQNRDEVVIGVSTDSGGVVYMLARLLWRTEDALTLTQLQPNATFLVPISRLKRVFRVVRYSDFLRPPEIAA</sequence>
<evidence type="ECO:0000313" key="3">
    <source>
        <dbReference type="Proteomes" id="UP001210865"/>
    </source>
</evidence>
<dbReference type="PROSITE" id="PS50943">
    <property type="entry name" value="HTH_CROC1"/>
    <property type="match status" value="1"/>
</dbReference>
<dbReference type="EMBL" id="CP115174">
    <property type="protein sequence ID" value="WBO22301.1"/>
    <property type="molecule type" value="Genomic_DNA"/>
</dbReference>
<dbReference type="SUPFAM" id="SSF47413">
    <property type="entry name" value="lambda repressor-like DNA-binding domains"/>
    <property type="match status" value="1"/>
</dbReference>